<feature type="binding site" evidence="7">
    <location>
        <position position="42"/>
    </location>
    <ligand>
        <name>Zn(2+)</name>
        <dbReference type="ChEBI" id="CHEBI:29105"/>
    </ligand>
</feature>
<evidence type="ECO:0000256" key="1">
    <source>
        <dbReference type="ARBA" id="ARBA00006217"/>
    </source>
</evidence>
<dbReference type="RefSeq" id="WP_047194219.1">
    <property type="nucleotide sequence ID" value="NZ_CP011371.1"/>
</dbReference>
<comment type="catalytic activity">
    <reaction evidence="6 8">
        <text>hydrogencarbonate + H(+) = CO2 + H2O</text>
        <dbReference type="Rhea" id="RHEA:10748"/>
        <dbReference type="ChEBI" id="CHEBI:15377"/>
        <dbReference type="ChEBI" id="CHEBI:15378"/>
        <dbReference type="ChEBI" id="CHEBI:16526"/>
        <dbReference type="ChEBI" id="CHEBI:17544"/>
        <dbReference type="EC" id="4.2.1.1"/>
    </reaction>
</comment>
<dbReference type="STRING" id="413882.AAW51_1651"/>
<dbReference type="InterPro" id="IPR015892">
    <property type="entry name" value="Carbonic_anhydrase_CS"/>
</dbReference>
<dbReference type="Pfam" id="PF00484">
    <property type="entry name" value="Pro_CA"/>
    <property type="match status" value="1"/>
</dbReference>
<name>A0A0G3BGB1_9BURK</name>
<dbReference type="PROSITE" id="PS00705">
    <property type="entry name" value="PROK_CO2_ANHYDRASE_2"/>
    <property type="match status" value="1"/>
</dbReference>
<dbReference type="SUPFAM" id="SSF53056">
    <property type="entry name" value="beta-carbonic anhydrase, cab"/>
    <property type="match status" value="1"/>
</dbReference>
<evidence type="ECO:0000256" key="2">
    <source>
        <dbReference type="ARBA" id="ARBA00012925"/>
    </source>
</evidence>
<dbReference type="GO" id="GO:0004089">
    <property type="term" value="F:carbonate dehydratase activity"/>
    <property type="evidence" value="ECO:0007669"/>
    <property type="project" value="UniProtKB-UniRule"/>
</dbReference>
<protein>
    <recommendedName>
        <fullName evidence="2 8">Carbonic anhydrase</fullName>
        <ecNumber evidence="2 8">4.2.1.1</ecNumber>
    </recommendedName>
    <alternativeName>
        <fullName evidence="8">Carbonate dehydratase</fullName>
    </alternativeName>
</protein>
<gene>
    <name evidence="9" type="primary">cynT</name>
    <name evidence="9" type="ORF">AAW51_1651</name>
</gene>
<evidence type="ECO:0000313" key="10">
    <source>
        <dbReference type="Proteomes" id="UP000035352"/>
    </source>
</evidence>
<feature type="binding site" evidence="7">
    <location>
        <position position="101"/>
    </location>
    <ligand>
        <name>Zn(2+)</name>
        <dbReference type="ChEBI" id="CHEBI:29105"/>
    </ligand>
</feature>
<dbReference type="AlphaFoldDB" id="A0A0G3BGB1"/>
<dbReference type="InterPro" id="IPR001765">
    <property type="entry name" value="Carbonic_anhydrase"/>
</dbReference>
<dbReference type="CDD" id="cd00883">
    <property type="entry name" value="beta_CA_cladeA"/>
    <property type="match status" value="1"/>
</dbReference>
<feature type="binding site" evidence="7">
    <location>
        <position position="98"/>
    </location>
    <ligand>
        <name>Zn(2+)</name>
        <dbReference type="ChEBI" id="CHEBI:29105"/>
    </ligand>
</feature>
<dbReference type="InterPro" id="IPR036874">
    <property type="entry name" value="Carbonic_anhydrase_sf"/>
</dbReference>
<dbReference type="PATRIC" id="fig|413882.6.peg.1734"/>
<dbReference type="PROSITE" id="PS00704">
    <property type="entry name" value="PROK_CO2_ANHYDRASE_1"/>
    <property type="match status" value="1"/>
</dbReference>
<dbReference type="GO" id="GO:0008270">
    <property type="term" value="F:zinc ion binding"/>
    <property type="evidence" value="ECO:0007669"/>
    <property type="project" value="UniProtKB-UniRule"/>
</dbReference>
<keyword evidence="4 7" id="KW-0862">Zinc</keyword>
<keyword evidence="5 8" id="KW-0456">Lyase</keyword>
<dbReference type="PANTHER" id="PTHR11002:SF76">
    <property type="entry name" value="CARBONIC ANHYDRASE"/>
    <property type="match status" value="1"/>
</dbReference>
<sequence length="223" mass="24853">MHLPTRFMLENRAWAREMERRDPRFFQSLATGQQPDVFWIGCADSRVPAERITNAAPGELFVHRSIANLVLPGDNSIMSALQYAVEELKVGNVIVCGHDACGGVRGALMPPLDDQGSAVTEDGNHLAERIRPLRELYRRCRDEVDGAGNAEQAPQDRLARSVDRLVELNVAEQVRSLSKTRIVQQAWQRGHALRLHGWVYGLANGRLREVLSIAAPQTMTEPA</sequence>
<evidence type="ECO:0000256" key="5">
    <source>
        <dbReference type="ARBA" id="ARBA00023239"/>
    </source>
</evidence>
<reference evidence="9 10" key="1">
    <citation type="submission" date="2015-05" db="EMBL/GenBank/DDBJ databases">
        <authorList>
            <person name="Tang B."/>
            <person name="Yu Y."/>
        </authorList>
    </citation>
    <scope>NUCLEOTIDE SEQUENCE [LARGE SCALE GENOMIC DNA]</scope>
    <source>
        <strain evidence="9 10">DSM 7029</strain>
    </source>
</reference>
<dbReference type="GO" id="GO:0015976">
    <property type="term" value="P:carbon utilization"/>
    <property type="evidence" value="ECO:0007669"/>
    <property type="project" value="InterPro"/>
</dbReference>
<organism evidence="9 10">
    <name type="scientific">Caldimonas brevitalea</name>
    <dbReference type="NCBI Taxonomy" id="413882"/>
    <lineage>
        <taxon>Bacteria</taxon>
        <taxon>Pseudomonadati</taxon>
        <taxon>Pseudomonadota</taxon>
        <taxon>Betaproteobacteria</taxon>
        <taxon>Burkholderiales</taxon>
        <taxon>Sphaerotilaceae</taxon>
        <taxon>Caldimonas</taxon>
    </lineage>
</organism>
<evidence type="ECO:0000256" key="6">
    <source>
        <dbReference type="ARBA" id="ARBA00048348"/>
    </source>
</evidence>
<proteinExistence type="inferred from homology"/>
<evidence type="ECO:0000313" key="9">
    <source>
        <dbReference type="EMBL" id="AKJ28342.1"/>
    </source>
</evidence>
<dbReference type="Gene3D" id="3.40.1050.10">
    <property type="entry name" value="Carbonic anhydrase"/>
    <property type="match status" value="1"/>
</dbReference>
<evidence type="ECO:0000256" key="7">
    <source>
        <dbReference type="PIRSR" id="PIRSR601765-1"/>
    </source>
</evidence>
<dbReference type="OrthoDB" id="9797527at2"/>
<comment type="similarity">
    <text evidence="1 8">Belongs to the beta-class carbonic anhydrase family.</text>
</comment>
<evidence type="ECO:0000256" key="4">
    <source>
        <dbReference type="ARBA" id="ARBA00022833"/>
    </source>
</evidence>
<accession>A0A0G3BGB1</accession>
<dbReference type="EC" id="4.2.1.1" evidence="2 8"/>
<dbReference type="Proteomes" id="UP000035352">
    <property type="component" value="Chromosome"/>
</dbReference>
<feature type="binding site" evidence="7">
    <location>
        <position position="44"/>
    </location>
    <ligand>
        <name>Zn(2+)</name>
        <dbReference type="ChEBI" id="CHEBI:29105"/>
    </ligand>
</feature>
<dbReference type="KEGG" id="pbh:AAW51_1651"/>
<comment type="function">
    <text evidence="8">Reversible hydration of carbon dioxide.</text>
</comment>
<keyword evidence="3 7" id="KW-0479">Metal-binding</keyword>
<dbReference type="EMBL" id="CP011371">
    <property type="protein sequence ID" value="AKJ28342.1"/>
    <property type="molecule type" value="Genomic_DNA"/>
</dbReference>
<evidence type="ECO:0000256" key="3">
    <source>
        <dbReference type="ARBA" id="ARBA00022723"/>
    </source>
</evidence>
<dbReference type="SMART" id="SM00947">
    <property type="entry name" value="Pro_CA"/>
    <property type="match status" value="1"/>
</dbReference>
<comment type="cofactor">
    <cofactor evidence="7">
        <name>Zn(2+)</name>
        <dbReference type="ChEBI" id="CHEBI:29105"/>
    </cofactor>
    <text evidence="7">Binds 1 zinc ion per subunit.</text>
</comment>
<dbReference type="PANTHER" id="PTHR11002">
    <property type="entry name" value="CARBONIC ANHYDRASE"/>
    <property type="match status" value="1"/>
</dbReference>
<keyword evidence="10" id="KW-1185">Reference proteome</keyword>
<evidence type="ECO:0000256" key="8">
    <source>
        <dbReference type="RuleBase" id="RU003956"/>
    </source>
</evidence>